<comment type="caution">
    <text evidence="3">The sequence shown here is derived from an EMBL/GenBank/DDBJ whole genome shotgun (WGS) entry which is preliminary data.</text>
</comment>
<evidence type="ECO:0000259" key="2">
    <source>
        <dbReference type="Pfam" id="PF02018"/>
    </source>
</evidence>
<keyword evidence="1 3" id="KW-0378">Hydrolase</keyword>
<gene>
    <name evidence="3" type="ORF">CTI12_AA001110</name>
</gene>
<reference evidence="3 4" key="1">
    <citation type="journal article" date="2018" name="Mol. Plant">
        <title>The genome of Artemisia annua provides insight into the evolution of Asteraceae family and artemisinin biosynthesis.</title>
        <authorList>
            <person name="Shen Q."/>
            <person name="Zhang L."/>
            <person name="Liao Z."/>
            <person name="Wang S."/>
            <person name="Yan T."/>
            <person name="Shi P."/>
            <person name="Liu M."/>
            <person name="Fu X."/>
            <person name="Pan Q."/>
            <person name="Wang Y."/>
            <person name="Lv Z."/>
            <person name="Lu X."/>
            <person name="Zhang F."/>
            <person name="Jiang W."/>
            <person name="Ma Y."/>
            <person name="Chen M."/>
            <person name="Hao X."/>
            <person name="Li L."/>
            <person name="Tang Y."/>
            <person name="Lv G."/>
            <person name="Zhou Y."/>
            <person name="Sun X."/>
            <person name="Brodelius P.E."/>
            <person name="Rose J.K.C."/>
            <person name="Tang K."/>
        </authorList>
    </citation>
    <scope>NUCLEOTIDE SEQUENCE [LARGE SCALE GENOMIC DNA]</scope>
    <source>
        <strain evidence="4">cv. Huhao1</strain>
        <tissue evidence="3">Leaf</tissue>
    </source>
</reference>
<dbReference type="Pfam" id="PF02018">
    <property type="entry name" value="CBM_4_9"/>
    <property type="match status" value="1"/>
</dbReference>
<dbReference type="EMBL" id="PKPP01000023">
    <property type="protein sequence ID" value="PWA99356.1"/>
    <property type="molecule type" value="Genomic_DNA"/>
</dbReference>
<protein>
    <submittedName>
        <fullName evidence="3">Glycosyl hydrolase family 10 protein / carbohydrate-binding domain-containing protein</fullName>
    </submittedName>
</protein>
<dbReference type="Proteomes" id="UP000245207">
    <property type="component" value="Unassembled WGS sequence"/>
</dbReference>
<evidence type="ECO:0000313" key="4">
    <source>
        <dbReference type="Proteomes" id="UP000245207"/>
    </source>
</evidence>
<evidence type="ECO:0000313" key="3">
    <source>
        <dbReference type="EMBL" id="PWA99356.1"/>
    </source>
</evidence>
<dbReference type="Gene3D" id="2.60.120.260">
    <property type="entry name" value="Galactose-binding domain-like"/>
    <property type="match status" value="1"/>
</dbReference>
<dbReference type="PANTHER" id="PTHR31490:SF1">
    <property type="entry name" value="ENDO-1,4-BETA-XYLANASE 1"/>
    <property type="match status" value="1"/>
</dbReference>
<dbReference type="AlphaFoldDB" id="A0A2U1QMX5"/>
<dbReference type="SUPFAM" id="SSF49785">
    <property type="entry name" value="Galactose-binding domain-like"/>
    <property type="match status" value="1"/>
</dbReference>
<dbReference type="InterPro" id="IPR003305">
    <property type="entry name" value="CenC_carb-bd"/>
</dbReference>
<dbReference type="InterPro" id="IPR008979">
    <property type="entry name" value="Galactose-bd-like_sf"/>
</dbReference>
<name>A0A2U1QMX5_ARTAN</name>
<dbReference type="STRING" id="35608.A0A2U1QMX5"/>
<dbReference type="PANTHER" id="PTHR31490">
    <property type="entry name" value="GLYCOSYL HYDROLASE"/>
    <property type="match status" value="1"/>
</dbReference>
<dbReference type="GO" id="GO:0005975">
    <property type="term" value="P:carbohydrate metabolic process"/>
    <property type="evidence" value="ECO:0007669"/>
    <property type="project" value="InterPro"/>
</dbReference>
<sequence>MIKRFMGEEQNPCYGVNIIKNSNLSDGTNGWFPLGSCVLKVLTGSPHLLPPAAPHEPRSGRCIHITDRTQTWMGPAQMIRDKVKLYVTWCSRAWKKVCSPSTLGGLGIGSLQASNLAMLTKWWCQWVSGSPVEMINDTESWHEICGSCRIEKQAAKVMVYIQGPAAGISFMVAGLQIFTVDPQARFKHLKRN</sequence>
<dbReference type="GO" id="GO:0004553">
    <property type="term" value="F:hydrolase activity, hydrolyzing O-glycosyl compounds"/>
    <property type="evidence" value="ECO:0007669"/>
    <property type="project" value="InterPro"/>
</dbReference>
<dbReference type="InterPro" id="IPR044846">
    <property type="entry name" value="GH10"/>
</dbReference>
<dbReference type="OrthoDB" id="3055998at2759"/>
<feature type="domain" description="CBM-cenC" evidence="2">
    <location>
        <begin position="17"/>
        <end position="165"/>
    </location>
</feature>
<accession>A0A2U1QMX5</accession>
<evidence type="ECO:0000256" key="1">
    <source>
        <dbReference type="ARBA" id="ARBA00022801"/>
    </source>
</evidence>
<keyword evidence="4" id="KW-1185">Reference proteome</keyword>
<organism evidence="3 4">
    <name type="scientific">Artemisia annua</name>
    <name type="common">Sweet wormwood</name>
    <dbReference type="NCBI Taxonomy" id="35608"/>
    <lineage>
        <taxon>Eukaryota</taxon>
        <taxon>Viridiplantae</taxon>
        <taxon>Streptophyta</taxon>
        <taxon>Embryophyta</taxon>
        <taxon>Tracheophyta</taxon>
        <taxon>Spermatophyta</taxon>
        <taxon>Magnoliopsida</taxon>
        <taxon>eudicotyledons</taxon>
        <taxon>Gunneridae</taxon>
        <taxon>Pentapetalae</taxon>
        <taxon>asterids</taxon>
        <taxon>campanulids</taxon>
        <taxon>Asterales</taxon>
        <taxon>Asteraceae</taxon>
        <taxon>Asteroideae</taxon>
        <taxon>Anthemideae</taxon>
        <taxon>Artemisiinae</taxon>
        <taxon>Artemisia</taxon>
    </lineage>
</organism>
<proteinExistence type="predicted"/>